<dbReference type="InterPro" id="IPR024496">
    <property type="entry name" value="Spore_germ_GerPE"/>
</dbReference>
<keyword evidence="2" id="KW-1185">Reference proteome</keyword>
<dbReference type="AlphaFoldDB" id="A0A3D8GMM8"/>
<accession>A0A3D8GMM8</accession>
<dbReference type="EMBL" id="QNQT01000009">
    <property type="protein sequence ID" value="RDU35522.1"/>
    <property type="molecule type" value="Genomic_DNA"/>
</dbReference>
<comment type="caution">
    <text evidence="1">The sequence shown here is derived from an EMBL/GenBank/DDBJ whole genome shotgun (WGS) entry which is preliminary data.</text>
</comment>
<dbReference type="Proteomes" id="UP000257144">
    <property type="component" value="Unassembled WGS sequence"/>
</dbReference>
<protein>
    <submittedName>
        <fullName evidence="1">Spore germination protein GerPE</fullName>
    </submittedName>
</protein>
<dbReference type="Pfam" id="PF10970">
    <property type="entry name" value="GerPE"/>
    <property type="match status" value="1"/>
</dbReference>
<evidence type="ECO:0000313" key="1">
    <source>
        <dbReference type="EMBL" id="RDU35522.1"/>
    </source>
</evidence>
<gene>
    <name evidence="1" type="ORF">DRW41_17440</name>
</gene>
<dbReference type="RefSeq" id="WP_115453306.1">
    <property type="nucleotide sequence ID" value="NZ_QNQT01000009.1"/>
</dbReference>
<dbReference type="OrthoDB" id="2599887at2"/>
<sequence length="126" mass="14160">MLQRISKVDSIFVKSALFSSTILIGDAMRIFGNSRALAVQREAELFFDDEGDFAQFKVFSEPVPLPVIHEPVIMDTFQEKPVIRVGTINVKGLSAASIIQVGSTPYISMEARIHHLRQLLEREETK</sequence>
<proteinExistence type="predicted"/>
<name>A0A3D8GMM8_9BACI</name>
<organism evidence="1 2">
    <name type="scientific">Neobacillus piezotolerans</name>
    <dbReference type="NCBI Taxonomy" id="2259171"/>
    <lineage>
        <taxon>Bacteria</taxon>
        <taxon>Bacillati</taxon>
        <taxon>Bacillota</taxon>
        <taxon>Bacilli</taxon>
        <taxon>Bacillales</taxon>
        <taxon>Bacillaceae</taxon>
        <taxon>Neobacillus</taxon>
    </lineage>
</organism>
<evidence type="ECO:0000313" key="2">
    <source>
        <dbReference type="Proteomes" id="UP000257144"/>
    </source>
</evidence>
<reference evidence="1 2" key="1">
    <citation type="submission" date="2018-07" db="EMBL/GenBank/DDBJ databases">
        <title>Bacillus sp. YLB-04 draft genome sequence.</title>
        <authorList>
            <person name="Yu L."/>
            <person name="Tang X."/>
        </authorList>
    </citation>
    <scope>NUCLEOTIDE SEQUENCE [LARGE SCALE GENOMIC DNA]</scope>
    <source>
        <strain evidence="1 2">YLB-04</strain>
    </source>
</reference>